<evidence type="ECO:0000256" key="7">
    <source>
        <dbReference type="ARBA" id="ARBA00023242"/>
    </source>
</evidence>
<dbReference type="SUPFAM" id="SSF54928">
    <property type="entry name" value="RNA-binding domain, RBD"/>
    <property type="match status" value="1"/>
</dbReference>
<feature type="domain" description="RRM" evidence="11">
    <location>
        <begin position="1148"/>
        <end position="1212"/>
    </location>
</feature>
<feature type="compositionally biased region" description="Pro residues" evidence="9">
    <location>
        <begin position="692"/>
        <end position="703"/>
    </location>
</feature>
<feature type="compositionally biased region" description="Low complexity" evidence="9">
    <location>
        <begin position="1010"/>
        <end position="1036"/>
    </location>
</feature>
<comment type="subcellular location">
    <subcellularLocation>
        <location evidence="1">Nucleus</location>
    </subcellularLocation>
</comment>
<proteinExistence type="predicted"/>
<feature type="compositionally biased region" description="Low complexity" evidence="9">
    <location>
        <begin position="656"/>
        <end position="675"/>
    </location>
</feature>
<keyword evidence="13" id="KW-1185">Reference proteome</keyword>
<keyword evidence="6" id="KW-0804">Transcription</keyword>
<keyword evidence="2" id="KW-0597">Phosphoprotein</keyword>
<dbReference type="Gene3D" id="3.30.70.330">
    <property type="match status" value="1"/>
</dbReference>
<dbReference type="Proteomes" id="UP001046870">
    <property type="component" value="Chromosome 1"/>
</dbReference>
<keyword evidence="10" id="KW-1133">Transmembrane helix</keyword>
<dbReference type="InterPro" id="IPR012677">
    <property type="entry name" value="Nucleotide-bd_a/b_plait_sf"/>
</dbReference>
<keyword evidence="3 8" id="KW-0694">RNA-binding</keyword>
<evidence type="ECO:0000256" key="2">
    <source>
        <dbReference type="ARBA" id="ARBA00022553"/>
    </source>
</evidence>
<keyword evidence="7" id="KW-0539">Nucleus</keyword>
<dbReference type="AlphaFoldDB" id="A0A9D3QLW4"/>
<feature type="compositionally biased region" description="Low complexity" evidence="9">
    <location>
        <begin position="927"/>
        <end position="936"/>
    </location>
</feature>
<evidence type="ECO:0000256" key="6">
    <source>
        <dbReference type="ARBA" id="ARBA00023163"/>
    </source>
</evidence>
<feature type="compositionally biased region" description="Pro residues" evidence="9">
    <location>
        <begin position="478"/>
        <end position="489"/>
    </location>
</feature>
<feature type="compositionally biased region" description="Basic and acidic residues" evidence="9">
    <location>
        <begin position="786"/>
        <end position="796"/>
    </location>
</feature>
<keyword evidence="10" id="KW-0812">Transmembrane</keyword>
<dbReference type="PROSITE" id="PS50102">
    <property type="entry name" value="RRM"/>
    <property type="match status" value="1"/>
</dbReference>
<reference evidence="12" key="1">
    <citation type="submission" date="2021-01" db="EMBL/GenBank/DDBJ databases">
        <authorList>
            <person name="Zahm M."/>
            <person name="Roques C."/>
            <person name="Cabau C."/>
            <person name="Klopp C."/>
            <person name="Donnadieu C."/>
            <person name="Jouanno E."/>
            <person name="Lampietro C."/>
            <person name="Louis A."/>
            <person name="Herpin A."/>
            <person name="Echchiki A."/>
            <person name="Berthelot C."/>
            <person name="Parey E."/>
            <person name="Roest-Crollius H."/>
            <person name="Braasch I."/>
            <person name="Postlethwait J."/>
            <person name="Bobe J."/>
            <person name="Montfort J."/>
            <person name="Bouchez O."/>
            <person name="Begum T."/>
            <person name="Mejri S."/>
            <person name="Adams A."/>
            <person name="Chen W.-J."/>
            <person name="Guiguen Y."/>
        </authorList>
    </citation>
    <scope>NUCLEOTIDE SEQUENCE</scope>
    <source>
        <strain evidence="12">YG-15Mar2019-1</strain>
        <tissue evidence="12">Brain</tissue>
    </source>
</reference>
<feature type="transmembrane region" description="Helical" evidence="10">
    <location>
        <begin position="12"/>
        <end position="29"/>
    </location>
</feature>
<dbReference type="OrthoDB" id="10047851at2759"/>
<feature type="region of interest" description="Disordered" evidence="9">
    <location>
        <begin position="398"/>
        <end position="420"/>
    </location>
</feature>
<keyword evidence="5" id="KW-0010">Activator</keyword>
<evidence type="ECO:0000256" key="8">
    <source>
        <dbReference type="PROSITE-ProRule" id="PRU00176"/>
    </source>
</evidence>
<keyword evidence="10" id="KW-0472">Membrane</keyword>
<dbReference type="GO" id="GO:0003712">
    <property type="term" value="F:transcription coregulator activity"/>
    <property type="evidence" value="ECO:0007669"/>
    <property type="project" value="InterPro"/>
</dbReference>
<feature type="compositionally biased region" description="Low complexity" evidence="9">
    <location>
        <begin position="1083"/>
        <end position="1097"/>
    </location>
</feature>
<evidence type="ECO:0000256" key="1">
    <source>
        <dbReference type="ARBA" id="ARBA00004123"/>
    </source>
</evidence>
<protein>
    <recommendedName>
        <fullName evidence="11">RRM domain-containing protein</fullName>
    </recommendedName>
</protein>
<feature type="compositionally biased region" description="Low complexity" evidence="9">
    <location>
        <begin position="1056"/>
        <end position="1071"/>
    </location>
</feature>
<dbReference type="PANTHER" id="PTHR15528:SF5">
    <property type="entry name" value="PEROXISOME PROLIFERATOR-ACTIVATED RECEPTOR GAMMA COACTIVATOR-RELATED PROTEIN 1"/>
    <property type="match status" value="1"/>
</dbReference>
<feature type="compositionally biased region" description="Polar residues" evidence="9">
    <location>
        <begin position="508"/>
        <end position="520"/>
    </location>
</feature>
<feature type="compositionally biased region" description="Basic residues" evidence="9">
    <location>
        <begin position="1072"/>
        <end position="1082"/>
    </location>
</feature>
<sequence>MRHFAGNENTTWLTPVMLLGSLFFFIVELNDRGCKMAARWGVGEDGLTTGNMEFFSTYALDQGSLSKDSDGLAQLESGGGLESFHGSLDPSILCIFEDSTSTGEAKSRLDEESEATLLTALTEILDNVDDENLSPFDTLPDSDLFSGQKGREQSPLRRLLSLARSPPYREPARGPKSASFTTGKSEGVHQKARVPLRAPDTALQRSDGEEEEEGGGSLGPCSESDDDPASPEGGVPLILDQDGEGVPVSLSDLVRHMHPYCLAVSLEPGETEGGAPLLPEGGIVLEVVDQGEQGEPILAVAPELTFPEALPTEDGAVGFERVDAEEEVSPNAGAVNKGAPCLAPNREQGGEVAKTPSKKAQTLKQKKRVTFAPVLTSFLDTPVDDGGQNKEPLVPALREREGAVLGKPADTGSGERVSDTSMAVDCNAASVQEGAPASQQVDPKPRPLSLQQYRILRQQKKLAPVEKQEDHSTKWPTLPEPPTELPPIPCLLEPRHAQHSRRWPPQPATRTTPNTASTWQPVGPAAPPTPKALLVPPGSVVSSGEAAATSARPGSVTKVMEGSQNPSCTPGLNPAPLVASSSSQPDSKNRPETGVGQPQNPAAASRRSPPTGPHPPAPAASGPARHSGVTEGIPQQGPLGHPGAGLSVSIPPQSHALPAEALAPCPPTTETTALTQKPQPSPCLPKKGVLPKHPPTPAAPVPGPAARGRPQRAAQKKLTPVQMPSSVKRGPKERIACNVTSDIGIEATDLTSLLEQFEETQANEKPGVPEVCGRAAAVGSSSLEQQPDRSVERLRGPDLGSTAGLTPPATPPHQIWKPLAPMALLGRIKQPEGLKPSPTKAIQIINPRPLPGNSKPRSKCPAGATPSHPATPTALKEAPAFMDHDYCLPPEGPSVTERQQPVAAEKSEGPSISAVAKGIDPPTPGITTTTTTTTTTAPGKFVSQPLDHRTLTGSVLLSPDTSPCRLEADTAASAERGPGNQSRGALRFSERSPSPRRGERGRARRRYRTRSPSSDSGSSGSSSRSSSRSQSSSRSTSRSRSRSPPRKRFRSHRSDSSSSSSSCSSSRSLSRSPRRRGRHRSRGSYAGSRHTSWSQSRSRSRSPQDRHHRWWRGSRSPTYRCRYRYDSRERCRLQDVKDRKEKAIEERRVVYVGRIRGGMTRTELKERFSLYGEIEECTLHFRDYGDNYGFVTYYNTKDAFTAIENGSKLRQLDELPFDLCFGGRRQFCKSSYADLDSNREFDPVTKKSKYDALDFDTLLRQAQRGLKR</sequence>
<feature type="region of interest" description="Disordered" evidence="9">
    <location>
        <begin position="460"/>
        <end position="735"/>
    </location>
</feature>
<dbReference type="GO" id="GO:0003723">
    <property type="term" value="F:RNA binding"/>
    <property type="evidence" value="ECO:0007669"/>
    <property type="project" value="UniProtKB-UniRule"/>
</dbReference>
<dbReference type="InterPro" id="IPR035979">
    <property type="entry name" value="RBD_domain_sf"/>
</dbReference>
<dbReference type="PANTHER" id="PTHR15528">
    <property type="entry name" value="PEROXISOME PROLIFERATOR ACTIVATED RECEPTOR GAMMA COACTIVATOR 1 PGC-1 -RELATED"/>
    <property type="match status" value="1"/>
</dbReference>
<dbReference type="EMBL" id="JAFDVH010000001">
    <property type="protein sequence ID" value="KAG7492558.1"/>
    <property type="molecule type" value="Genomic_DNA"/>
</dbReference>
<evidence type="ECO:0000313" key="12">
    <source>
        <dbReference type="EMBL" id="KAG7492558.1"/>
    </source>
</evidence>
<feature type="compositionally biased region" description="Basic and acidic residues" evidence="9">
    <location>
        <begin position="463"/>
        <end position="473"/>
    </location>
</feature>
<feature type="compositionally biased region" description="Low complexity" evidence="9">
    <location>
        <begin position="156"/>
        <end position="166"/>
    </location>
</feature>
<evidence type="ECO:0000256" key="3">
    <source>
        <dbReference type="ARBA" id="ARBA00022884"/>
    </source>
</evidence>
<feature type="region of interest" description="Disordered" evidence="9">
    <location>
        <begin position="130"/>
        <end position="243"/>
    </location>
</feature>
<evidence type="ECO:0000256" key="4">
    <source>
        <dbReference type="ARBA" id="ARBA00023015"/>
    </source>
</evidence>
<dbReference type="GO" id="GO:0005634">
    <property type="term" value="C:nucleus"/>
    <property type="evidence" value="ECO:0007669"/>
    <property type="project" value="UniProtKB-SubCell"/>
</dbReference>
<dbReference type="InterPro" id="IPR034605">
    <property type="entry name" value="PGC-1"/>
</dbReference>
<evidence type="ECO:0000259" key="11">
    <source>
        <dbReference type="PROSITE" id="PS50102"/>
    </source>
</evidence>
<feature type="compositionally biased region" description="Basic residues" evidence="9">
    <location>
        <begin position="1037"/>
        <end position="1051"/>
    </location>
</feature>
<accession>A0A9D3QLW4</accession>
<evidence type="ECO:0000313" key="13">
    <source>
        <dbReference type="Proteomes" id="UP001046870"/>
    </source>
</evidence>
<keyword evidence="4" id="KW-0805">Transcription regulation</keyword>
<evidence type="ECO:0000256" key="9">
    <source>
        <dbReference type="SAM" id="MobiDB-lite"/>
    </source>
</evidence>
<dbReference type="SMART" id="SM00360">
    <property type="entry name" value="RRM"/>
    <property type="match status" value="1"/>
</dbReference>
<comment type="caution">
    <text evidence="12">The sequence shown here is derived from an EMBL/GenBank/DDBJ whole genome shotgun (WGS) entry which is preliminary data.</text>
</comment>
<name>A0A9D3QLW4_MEGAT</name>
<evidence type="ECO:0000256" key="5">
    <source>
        <dbReference type="ARBA" id="ARBA00023159"/>
    </source>
</evidence>
<dbReference type="InterPro" id="IPR000504">
    <property type="entry name" value="RRM_dom"/>
</dbReference>
<dbReference type="GO" id="GO:0045944">
    <property type="term" value="P:positive regulation of transcription by RNA polymerase II"/>
    <property type="evidence" value="ECO:0007669"/>
    <property type="project" value="TreeGrafter"/>
</dbReference>
<feature type="compositionally biased region" description="Polar residues" evidence="9">
    <location>
        <begin position="951"/>
        <end position="961"/>
    </location>
</feature>
<feature type="region of interest" description="Disordered" evidence="9">
    <location>
        <begin position="759"/>
        <end position="815"/>
    </location>
</feature>
<feature type="region of interest" description="Disordered" evidence="9">
    <location>
        <begin position="830"/>
        <end position="1110"/>
    </location>
</feature>
<gene>
    <name evidence="12" type="ORF">MATL_G00015930</name>
</gene>
<dbReference type="Pfam" id="PF00076">
    <property type="entry name" value="RRM_1"/>
    <property type="match status" value="1"/>
</dbReference>
<feature type="compositionally biased region" description="Low complexity" evidence="9">
    <location>
        <begin position="704"/>
        <end position="713"/>
    </location>
</feature>
<organism evidence="12 13">
    <name type="scientific">Megalops atlanticus</name>
    <name type="common">Tarpon</name>
    <name type="synonym">Clupea gigantea</name>
    <dbReference type="NCBI Taxonomy" id="7932"/>
    <lineage>
        <taxon>Eukaryota</taxon>
        <taxon>Metazoa</taxon>
        <taxon>Chordata</taxon>
        <taxon>Craniata</taxon>
        <taxon>Vertebrata</taxon>
        <taxon>Euteleostomi</taxon>
        <taxon>Actinopterygii</taxon>
        <taxon>Neopterygii</taxon>
        <taxon>Teleostei</taxon>
        <taxon>Elopiformes</taxon>
        <taxon>Megalopidae</taxon>
        <taxon>Megalops</taxon>
    </lineage>
</organism>
<evidence type="ECO:0000256" key="10">
    <source>
        <dbReference type="SAM" id="Phobius"/>
    </source>
</evidence>